<dbReference type="GO" id="GO:0004523">
    <property type="term" value="F:RNA-DNA hybrid ribonuclease activity"/>
    <property type="evidence" value="ECO:0007669"/>
    <property type="project" value="InterPro"/>
</dbReference>
<dbReference type="PANTHER" id="PTHR34146">
    <property type="entry name" value="POLYNUCLEOTIDYL TRANSFERASE, RIBONUCLEASE H-LIKE SUPERFAMILY PROTEIN-RELATED"/>
    <property type="match status" value="1"/>
</dbReference>
<organism evidence="2 3">
    <name type="scientific">Raphanus sativus</name>
    <name type="common">Radish</name>
    <name type="synonym">Raphanus raphanistrum var. sativus</name>
    <dbReference type="NCBI Taxonomy" id="3726"/>
    <lineage>
        <taxon>Eukaryota</taxon>
        <taxon>Viridiplantae</taxon>
        <taxon>Streptophyta</taxon>
        <taxon>Embryophyta</taxon>
        <taxon>Tracheophyta</taxon>
        <taxon>Spermatophyta</taxon>
        <taxon>Magnoliopsida</taxon>
        <taxon>eudicotyledons</taxon>
        <taxon>Gunneridae</taxon>
        <taxon>Pentapetalae</taxon>
        <taxon>rosids</taxon>
        <taxon>malvids</taxon>
        <taxon>Brassicales</taxon>
        <taxon>Brassicaceae</taxon>
        <taxon>Brassiceae</taxon>
        <taxon>Raphanus</taxon>
    </lineage>
</organism>
<evidence type="ECO:0000259" key="1">
    <source>
        <dbReference type="Pfam" id="PF13456"/>
    </source>
</evidence>
<name>A0A6J0K6Y7_RAPSA</name>
<dbReference type="Pfam" id="PF13456">
    <property type="entry name" value="RVT_3"/>
    <property type="match status" value="1"/>
</dbReference>
<reference evidence="3" key="2">
    <citation type="submission" date="2025-08" db="UniProtKB">
        <authorList>
            <consortium name="RefSeq"/>
        </authorList>
    </citation>
    <scope>IDENTIFICATION</scope>
    <source>
        <tissue evidence="3">Leaf</tissue>
    </source>
</reference>
<evidence type="ECO:0000313" key="2">
    <source>
        <dbReference type="Proteomes" id="UP000504610"/>
    </source>
</evidence>
<dbReference type="Gene3D" id="3.30.420.10">
    <property type="entry name" value="Ribonuclease H-like superfamily/Ribonuclease H"/>
    <property type="match status" value="1"/>
</dbReference>
<dbReference type="GO" id="GO:0003676">
    <property type="term" value="F:nucleic acid binding"/>
    <property type="evidence" value="ECO:0007669"/>
    <property type="project" value="InterPro"/>
</dbReference>
<gene>
    <name evidence="3" type="primary">LOC108815186</name>
</gene>
<dbReference type="KEGG" id="rsz:108815186"/>
<dbReference type="OrthoDB" id="1113032at2759"/>
<dbReference type="SUPFAM" id="SSF53098">
    <property type="entry name" value="Ribonuclease H-like"/>
    <property type="match status" value="1"/>
</dbReference>
<sequence length="204" mass="23354">MRNKIIFNNKRDHIVQVVHSAIMDEKVWKEVIMHNVTEQHTTQQTYQNSTNNILQLQTNYYCVVDASWKSPTDKVGIGWSLFSKEGTHILHGSSAINPTSSPYSAEAMAILSAAQQLYSLRFNNVTFLTDCMELSKSLAMELDEVGRGPRLINQAYPIIQDIIYIAKQNIFTFKYVSRNYTSVADQLAKKARITNQQYVISWLI</sequence>
<reference evidence="2" key="1">
    <citation type="journal article" date="2019" name="Database">
        <title>The radish genome database (RadishGD): an integrated information resource for radish genomics.</title>
        <authorList>
            <person name="Yu H.J."/>
            <person name="Baek S."/>
            <person name="Lee Y.J."/>
            <person name="Cho A."/>
            <person name="Mun J.H."/>
        </authorList>
    </citation>
    <scope>NUCLEOTIDE SEQUENCE [LARGE SCALE GENOMIC DNA]</scope>
    <source>
        <strain evidence="2">cv. WK10039</strain>
    </source>
</reference>
<protein>
    <submittedName>
        <fullName evidence="3">Uncharacterized protein LOC108815186</fullName>
    </submittedName>
</protein>
<dbReference type="PANTHER" id="PTHR34146:SF3">
    <property type="entry name" value="POLYNUCLEOTIDYL TRANSFERASE, RIBONUCLEASE H-LIKE SUPERFAMILY PROTEIN"/>
    <property type="match status" value="1"/>
</dbReference>
<dbReference type="InterPro" id="IPR012337">
    <property type="entry name" value="RNaseH-like_sf"/>
</dbReference>
<dbReference type="AlphaFoldDB" id="A0A6J0K6Y7"/>
<keyword evidence="2" id="KW-1185">Reference proteome</keyword>
<evidence type="ECO:0000313" key="3">
    <source>
        <dbReference type="RefSeq" id="XP_018443338.1"/>
    </source>
</evidence>
<accession>A0A6J0K6Y7</accession>
<dbReference type="RefSeq" id="XP_018443338.1">
    <property type="nucleotide sequence ID" value="XM_018587836.1"/>
</dbReference>
<dbReference type="Proteomes" id="UP000504610">
    <property type="component" value="Chromosome 7"/>
</dbReference>
<dbReference type="CDD" id="cd06222">
    <property type="entry name" value="RNase_H_like"/>
    <property type="match status" value="1"/>
</dbReference>
<feature type="domain" description="RNase H type-1" evidence="1">
    <location>
        <begin position="64"/>
        <end position="191"/>
    </location>
</feature>
<dbReference type="InterPro" id="IPR002156">
    <property type="entry name" value="RNaseH_domain"/>
</dbReference>
<dbReference type="InterPro" id="IPR036397">
    <property type="entry name" value="RNaseH_sf"/>
</dbReference>
<dbReference type="GeneID" id="108815186"/>
<proteinExistence type="predicted"/>
<dbReference type="InterPro" id="IPR044730">
    <property type="entry name" value="RNase_H-like_dom_plant"/>
</dbReference>